<evidence type="ECO:0000313" key="4">
    <source>
        <dbReference type="Proteomes" id="UP000014760"/>
    </source>
</evidence>
<organism evidence="2">
    <name type="scientific">Capitella teleta</name>
    <name type="common">Polychaete worm</name>
    <dbReference type="NCBI Taxonomy" id="283909"/>
    <lineage>
        <taxon>Eukaryota</taxon>
        <taxon>Metazoa</taxon>
        <taxon>Spiralia</taxon>
        <taxon>Lophotrochozoa</taxon>
        <taxon>Annelida</taxon>
        <taxon>Polychaeta</taxon>
        <taxon>Sedentaria</taxon>
        <taxon>Scolecida</taxon>
        <taxon>Capitellidae</taxon>
        <taxon>Capitella</taxon>
    </lineage>
</organism>
<evidence type="ECO:0000256" key="1">
    <source>
        <dbReference type="SAM" id="MobiDB-lite"/>
    </source>
</evidence>
<proteinExistence type="predicted"/>
<keyword evidence="4" id="KW-1185">Reference proteome</keyword>
<accession>R7VDH3</accession>
<sequence length="118" mass="13211">MGRIESVSDLHSADAMYHQKCNINYRTGKNKVMQLTDASGLPKKKKKNPGGRPSEPYSVEAFLQTMDDFEKGGDEFITLDALTDKMTQRLGDDGSDGSAFTAKHMKRKNIEHFGDRIL</sequence>
<reference evidence="4" key="1">
    <citation type="submission" date="2012-12" db="EMBL/GenBank/DDBJ databases">
        <authorList>
            <person name="Hellsten U."/>
            <person name="Grimwood J."/>
            <person name="Chapman J.A."/>
            <person name="Shapiro H."/>
            <person name="Aerts A."/>
            <person name="Otillar R.P."/>
            <person name="Terry A.Y."/>
            <person name="Boore J.L."/>
            <person name="Simakov O."/>
            <person name="Marletaz F."/>
            <person name="Cho S.-J."/>
            <person name="Edsinger-Gonzales E."/>
            <person name="Havlak P."/>
            <person name="Kuo D.-H."/>
            <person name="Larsson T."/>
            <person name="Lv J."/>
            <person name="Arendt D."/>
            <person name="Savage R."/>
            <person name="Osoegawa K."/>
            <person name="de Jong P."/>
            <person name="Lindberg D.R."/>
            <person name="Seaver E.C."/>
            <person name="Weisblat D.A."/>
            <person name="Putnam N.H."/>
            <person name="Grigoriev I.V."/>
            <person name="Rokhsar D.S."/>
        </authorList>
    </citation>
    <scope>NUCLEOTIDE SEQUENCE</scope>
    <source>
        <strain evidence="4">I ESC-2004</strain>
    </source>
</reference>
<evidence type="ECO:0000313" key="3">
    <source>
        <dbReference type="EnsemblMetazoa" id="CapteP199419"/>
    </source>
</evidence>
<dbReference type="EMBL" id="KB293008">
    <property type="protein sequence ID" value="ELU16664.1"/>
    <property type="molecule type" value="Genomic_DNA"/>
</dbReference>
<reference evidence="2 4" key="2">
    <citation type="journal article" date="2013" name="Nature">
        <title>Insights into bilaterian evolution from three spiralian genomes.</title>
        <authorList>
            <person name="Simakov O."/>
            <person name="Marletaz F."/>
            <person name="Cho S.J."/>
            <person name="Edsinger-Gonzales E."/>
            <person name="Havlak P."/>
            <person name="Hellsten U."/>
            <person name="Kuo D.H."/>
            <person name="Larsson T."/>
            <person name="Lv J."/>
            <person name="Arendt D."/>
            <person name="Savage R."/>
            <person name="Osoegawa K."/>
            <person name="de Jong P."/>
            <person name="Grimwood J."/>
            <person name="Chapman J.A."/>
            <person name="Shapiro H."/>
            <person name="Aerts A."/>
            <person name="Otillar R.P."/>
            <person name="Terry A.Y."/>
            <person name="Boore J.L."/>
            <person name="Grigoriev I.V."/>
            <person name="Lindberg D.R."/>
            <person name="Seaver E.C."/>
            <person name="Weisblat D.A."/>
            <person name="Putnam N.H."/>
            <person name="Rokhsar D.S."/>
        </authorList>
    </citation>
    <scope>NUCLEOTIDE SEQUENCE</scope>
    <source>
        <strain evidence="2 4">I ESC-2004</strain>
    </source>
</reference>
<dbReference type="EMBL" id="AMQN01017338">
    <property type="status" value="NOT_ANNOTATED_CDS"/>
    <property type="molecule type" value="Genomic_DNA"/>
</dbReference>
<evidence type="ECO:0000313" key="2">
    <source>
        <dbReference type="EMBL" id="ELU16664.1"/>
    </source>
</evidence>
<dbReference type="AlphaFoldDB" id="R7VDH3"/>
<feature type="region of interest" description="Disordered" evidence="1">
    <location>
        <begin position="36"/>
        <end position="56"/>
    </location>
</feature>
<gene>
    <name evidence="2" type="ORF">CAPTEDRAFT_199419</name>
</gene>
<reference evidence="3" key="3">
    <citation type="submission" date="2015-06" db="UniProtKB">
        <authorList>
            <consortium name="EnsemblMetazoa"/>
        </authorList>
    </citation>
    <scope>IDENTIFICATION</scope>
</reference>
<dbReference type="OrthoDB" id="6753017at2759"/>
<name>R7VDH3_CAPTE</name>
<protein>
    <submittedName>
        <fullName evidence="2 3">Uncharacterized protein</fullName>
    </submittedName>
</protein>
<dbReference type="Proteomes" id="UP000014760">
    <property type="component" value="Unassembled WGS sequence"/>
</dbReference>
<dbReference type="HOGENOM" id="CLU_2075355_0_0_1"/>
<dbReference type="EnsemblMetazoa" id="CapteT199419">
    <property type="protein sequence ID" value="CapteP199419"/>
    <property type="gene ID" value="CapteG199419"/>
</dbReference>